<dbReference type="EMBL" id="LK022848">
    <property type="protein sequence ID" value="CDR01194.1"/>
    <property type="molecule type" value="Genomic_DNA"/>
</dbReference>
<dbReference type="InterPro" id="IPR000700">
    <property type="entry name" value="PAS-assoc_C"/>
</dbReference>
<organism evidence="6">
    <name type="scientific">Streptomyces iranensis</name>
    <dbReference type="NCBI Taxonomy" id="576784"/>
    <lineage>
        <taxon>Bacteria</taxon>
        <taxon>Bacillati</taxon>
        <taxon>Actinomycetota</taxon>
        <taxon>Actinomycetes</taxon>
        <taxon>Kitasatosporales</taxon>
        <taxon>Streptomycetaceae</taxon>
        <taxon>Streptomyces</taxon>
        <taxon>Streptomyces violaceusniger group</taxon>
    </lineage>
</organism>
<proteinExistence type="predicted"/>
<dbReference type="SUPFAM" id="SSF55785">
    <property type="entry name" value="PYP-like sensor domain (PAS domain)"/>
    <property type="match status" value="1"/>
</dbReference>
<dbReference type="PANTHER" id="PTHR46796">
    <property type="entry name" value="HTH-TYPE TRANSCRIPTIONAL ACTIVATOR RHAS-RELATED"/>
    <property type="match status" value="1"/>
</dbReference>
<dbReference type="InterPro" id="IPR018062">
    <property type="entry name" value="HTH_AraC-typ_CS"/>
</dbReference>
<dbReference type="InterPro" id="IPR009057">
    <property type="entry name" value="Homeodomain-like_sf"/>
</dbReference>
<dbReference type="CDD" id="cd00130">
    <property type="entry name" value="PAS"/>
    <property type="match status" value="1"/>
</dbReference>
<gene>
    <name evidence="6" type="ORF">SIRAN180</name>
</gene>
<dbReference type="InterPro" id="IPR035965">
    <property type="entry name" value="PAS-like_dom_sf"/>
</dbReference>
<name>A0A060ZI06_9ACTN</name>
<feature type="domain" description="PAC" evidence="5">
    <location>
        <begin position="92"/>
        <end position="145"/>
    </location>
</feature>
<dbReference type="PROSITE" id="PS50113">
    <property type="entry name" value="PAC"/>
    <property type="match status" value="1"/>
</dbReference>
<dbReference type="Pfam" id="PF12833">
    <property type="entry name" value="HTH_18"/>
    <property type="match status" value="1"/>
</dbReference>
<dbReference type="InterPro" id="IPR018060">
    <property type="entry name" value="HTH_AraC"/>
</dbReference>
<keyword evidence="3" id="KW-0804">Transcription</keyword>
<feature type="domain" description="HTH araC/xylS-type" evidence="4">
    <location>
        <begin position="147"/>
        <end position="245"/>
    </location>
</feature>
<evidence type="ECO:0000256" key="2">
    <source>
        <dbReference type="ARBA" id="ARBA00023125"/>
    </source>
</evidence>
<protein>
    <submittedName>
        <fullName evidence="6">Transcriptional regulator, AraC family</fullName>
    </submittedName>
</protein>
<keyword evidence="2" id="KW-0238">DNA-binding</keyword>
<dbReference type="GO" id="GO:0003700">
    <property type="term" value="F:DNA-binding transcription factor activity"/>
    <property type="evidence" value="ECO:0007669"/>
    <property type="project" value="InterPro"/>
</dbReference>
<dbReference type="PROSITE" id="PS01124">
    <property type="entry name" value="HTH_ARAC_FAMILY_2"/>
    <property type="match status" value="1"/>
</dbReference>
<dbReference type="HOGENOM" id="CLU_077604_0_0_11"/>
<dbReference type="PROSITE" id="PS00041">
    <property type="entry name" value="HTH_ARAC_FAMILY_1"/>
    <property type="match status" value="1"/>
</dbReference>
<reference evidence="6" key="1">
    <citation type="submission" date="2014-05" db="EMBL/GenBank/DDBJ databases">
        <authorList>
            <person name="Horn Fabian"/>
        </authorList>
    </citation>
    <scope>NUCLEOTIDE SEQUENCE</scope>
</reference>
<evidence type="ECO:0000256" key="3">
    <source>
        <dbReference type="ARBA" id="ARBA00023163"/>
    </source>
</evidence>
<accession>A0A060ZI06</accession>
<dbReference type="SMART" id="SM00342">
    <property type="entry name" value="HTH_ARAC"/>
    <property type="match status" value="1"/>
</dbReference>
<evidence type="ECO:0000259" key="5">
    <source>
        <dbReference type="PROSITE" id="PS50113"/>
    </source>
</evidence>
<sequence length="261" mass="29167">MTVASDESAQPELTAQWGKALLDAFDQIEDVGVFVKDAERRFVACSEPIAQSLGYRHSWQLFGLRDEDISPEYLVEHYRGHDEHVLSTGDALIDLVELVRNPNGSYDWFLTTKTPVRPHAGAPIGIVGVTRALTKRDSVSRRLLSLTPAVELISREYTRALSIEELATTVSLSPSHFSRSFKAHFGATPHQYLRRVRLMAACDLLATSDLPMSVIANQTGFYDQSHLSNEFKKERGITPAEYRAAHGNTSQARRSRVPFNP</sequence>
<evidence type="ECO:0000313" key="6">
    <source>
        <dbReference type="EMBL" id="CDR01194.1"/>
    </source>
</evidence>
<dbReference type="SUPFAM" id="SSF46689">
    <property type="entry name" value="Homeodomain-like"/>
    <property type="match status" value="2"/>
</dbReference>
<dbReference type="AlphaFoldDB" id="A0A060ZI06"/>
<dbReference type="Pfam" id="PF08448">
    <property type="entry name" value="PAS_4"/>
    <property type="match status" value="1"/>
</dbReference>
<dbReference type="InterPro" id="IPR000014">
    <property type="entry name" value="PAS"/>
</dbReference>
<dbReference type="PANTHER" id="PTHR46796:SF13">
    <property type="entry name" value="HTH-TYPE TRANSCRIPTIONAL ACTIVATOR RHAS"/>
    <property type="match status" value="1"/>
</dbReference>
<keyword evidence="1" id="KW-0805">Transcription regulation</keyword>
<dbReference type="Gene3D" id="1.10.10.60">
    <property type="entry name" value="Homeodomain-like"/>
    <property type="match status" value="2"/>
</dbReference>
<dbReference type="GO" id="GO:0043565">
    <property type="term" value="F:sequence-specific DNA binding"/>
    <property type="evidence" value="ECO:0007669"/>
    <property type="project" value="InterPro"/>
</dbReference>
<evidence type="ECO:0000259" key="4">
    <source>
        <dbReference type="PROSITE" id="PS01124"/>
    </source>
</evidence>
<dbReference type="InterPro" id="IPR050204">
    <property type="entry name" value="AraC_XylS_family_regulators"/>
</dbReference>
<dbReference type="InterPro" id="IPR013656">
    <property type="entry name" value="PAS_4"/>
</dbReference>
<evidence type="ECO:0000256" key="1">
    <source>
        <dbReference type="ARBA" id="ARBA00023015"/>
    </source>
</evidence>
<dbReference type="Gene3D" id="3.30.450.20">
    <property type="entry name" value="PAS domain"/>
    <property type="match status" value="1"/>
</dbReference>